<sequence length="127" mass="14315">MINQLKKITLLEAVELVNQMQTTFGININQLTATSSIPSQDNNIIQSNTEINQTEFNVLLEAIPTDDQKAKRLSTFRLIRELTSVGLKEAKEMTSNLPTILKESISKEQAEKIKLQFEEIGAKIKII</sequence>
<dbReference type="InterPro" id="IPR013823">
    <property type="entry name" value="Ribosomal_bL12_C"/>
</dbReference>
<reference evidence="7" key="2">
    <citation type="journal article" date="2019" name="Mol. Phylogenet. Evol.">
        <title>Reassessment of the classification of bryopsidales (chlorophyta) based on chloroplast phylogenomic analyses.</title>
        <authorList>
            <person name="Cremen M.C."/>
            <person name="Leliaert F."/>
            <person name="West J."/>
            <person name="Lam D.W."/>
            <person name="Shimada S."/>
            <person name="Lopez-Bautista J.M."/>
            <person name="Verbruggen H."/>
        </authorList>
    </citation>
    <scope>NUCLEOTIDE SEQUENCE</scope>
</reference>
<accession>A0A386B0T7</accession>
<evidence type="ECO:0000256" key="1">
    <source>
        <dbReference type="ARBA" id="ARBA00007197"/>
    </source>
</evidence>
<reference evidence="7" key="1">
    <citation type="submission" date="2018-07" db="EMBL/GenBank/DDBJ databases">
        <authorList>
            <person name="Quirk P.G."/>
            <person name="Krulwich T.A."/>
        </authorList>
    </citation>
    <scope>NUCLEOTIDE SEQUENCE</scope>
</reference>
<evidence type="ECO:0000259" key="5">
    <source>
        <dbReference type="Pfam" id="PF00542"/>
    </source>
</evidence>
<name>A0A386B0T7_9CHLO</name>
<comment type="function">
    <text evidence="4">Forms part of the ribosomal stalk which helps the ribosome interact with GTP-bound translation factors. Is thus essential for accurate translation.</text>
</comment>
<dbReference type="SUPFAM" id="SSF48300">
    <property type="entry name" value="Ribosomal protein L7/12, oligomerisation (N-terminal) domain"/>
    <property type="match status" value="1"/>
</dbReference>
<geneLocation type="chloroplast" evidence="7"/>
<dbReference type="NCBIfam" id="TIGR00855">
    <property type="entry name" value="L12"/>
    <property type="match status" value="1"/>
</dbReference>
<comment type="subcellular location">
    <subcellularLocation>
        <location evidence="4">Plastid</location>
        <location evidence="4">Chloroplast</location>
    </subcellularLocation>
</comment>
<dbReference type="Gene3D" id="3.30.1390.10">
    <property type="match status" value="1"/>
</dbReference>
<proteinExistence type="inferred from homology"/>
<dbReference type="Gene3D" id="1.20.5.710">
    <property type="entry name" value="Single helix bin"/>
    <property type="match status" value="1"/>
</dbReference>
<dbReference type="InterPro" id="IPR036235">
    <property type="entry name" value="Ribosomal_bL12_oligo_N_sf"/>
</dbReference>
<evidence type="ECO:0000256" key="4">
    <source>
        <dbReference type="HAMAP-Rule" id="MF_00368"/>
    </source>
</evidence>
<dbReference type="GeneID" id="38334310"/>
<evidence type="ECO:0000256" key="2">
    <source>
        <dbReference type="ARBA" id="ARBA00022980"/>
    </source>
</evidence>
<dbReference type="AlphaFoldDB" id="A0A386B0T7"/>
<dbReference type="HAMAP" id="MF_00368">
    <property type="entry name" value="Ribosomal_bL12"/>
    <property type="match status" value="1"/>
</dbReference>
<comment type="subunit">
    <text evidence="4">Homodimer. Part of the ribosomal stalk of the 50S ribosomal subunit. Forms a multimeric L10(L12)X complex, where L10 forms an elongated spine to which 2 to 4 L12 dimers bind in a sequential fashion. Binds GTP-bound translation factors.</text>
</comment>
<dbReference type="GO" id="GO:0003735">
    <property type="term" value="F:structural constituent of ribosome"/>
    <property type="evidence" value="ECO:0007669"/>
    <property type="project" value="InterPro"/>
</dbReference>
<dbReference type="GO" id="GO:0005840">
    <property type="term" value="C:ribosome"/>
    <property type="evidence" value="ECO:0007669"/>
    <property type="project" value="UniProtKB-KW"/>
</dbReference>
<dbReference type="GO" id="GO:0006412">
    <property type="term" value="P:translation"/>
    <property type="evidence" value="ECO:0007669"/>
    <property type="project" value="UniProtKB-UniRule"/>
</dbReference>
<evidence type="ECO:0000256" key="3">
    <source>
        <dbReference type="ARBA" id="ARBA00023274"/>
    </source>
</evidence>
<feature type="domain" description="Large ribosomal subunit protein bL12 C-terminal" evidence="5">
    <location>
        <begin position="56"/>
        <end position="126"/>
    </location>
</feature>
<evidence type="ECO:0000313" key="7">
    <source>
        <dbReference type="EMBL" id="AYC65311.1"/>
    </source>
</evidence>
<keyword evidence="7" id="KW-0150">Chloroplast</keyword>
<dbReference type="PANTHER" id="PTHR45987">
    <property type="entry name" value="39S RIBOSOMAL PROTEIN L12"/>
    <property type="match status" value="1"/>
</dbReference>
<dbReference type="GO" id="GO:0009507">
    <property type="term" value="C:chloroplast"/>
    <property type="evidence" value="ECO:0007669"/>
    <property type="project" value="UniProtKB-SubCell"/>
</dbReference>
<keyword evidence="3 4" id="KW-0687">Ribonucleoprotein</keyword>
<dbReference type="SUPFAM" id="SSF54736">
    <property type="entry name" value="ClpS-like"/>
    <property type="match status" value="1"/>
</dbReference>
<comment type="similarity">
    <text evidence="1 4">Belongs to the bacterial ribosomal protein bL12 family.</text>
</comment>
<dbReference type="EMBL" id="MH591108">
    <property type="protein sequence ID" value="AYC65311.1"/>
    <property type="molecule type" value="Genomic_DNA"/>
</dbReference>
<evidence type="ECO:0000259" key="6">
    <source>
        <dbReference type="Pfam" id="PF16320"/>
    </source>
</evidence>
<keyword evidence="2 4" id="KW-0689">Ribosomal protein</keyword>
<dbReference type="InterPro" id="IPR014719">
    <property type="entry name" value="Ribosomal_bL12_C/ClpS-like"/>
</dbReference>
<dbReference type="Pfam" id="PF16320">
    <property type="entry name" value="Ribosomal_L12_N"/>
    <property type="match status" value="1"/>
</dbReference>
<dbReference type="InterPro" id="IPR000206">
    <property type="entry name" value="Ribosomal_bL12"/>
</dbReference>
<gene>
    <name evidence="4 7" type="primary">rpl12</name>
</gene>
<dbReference type="Pfam" id="PF00542">
    <property type="entry name" value="Ribosomal_L12"/>
    <property type="match status" value="1"/>
</dbReference>
<dbReference type="InterPro" id="IPR008932">
    <property type="entry name" value="Ribosomal_bL12_oligo"/>
</dbReference>
<keyword evidence="7" id="KW-0934">Plastid</keyword>
<feature type="domain" description="Large ribosomal subunit protein bL12 oligomerization" evidence="6">
    <location>
        <begin position="2"/>
        <end position="26"/>
    </location>
</feature>
<dbReference type="PANTHER" id="PTHR45987:SF4">
    <property type="entry name" value="LARGE RIBOSOMAL SUBUNIT PROTEIN BL12M"/>
    <property type="match status" value="1"/>
</dbReference>
<dbReference type="GO" id="GO:0003729">
    <property type="term" value="F:mRNA binding"/>
    <property type="evidence" value="ECO:0007669"/>
    <property type="project" value="TreeGrafter"/>
</dbReference>
<protein>
    <recommendedName>
        <fullName evidence="4">Large ribosomal subunit protein bL12c</fullName>
    </recommendedName>
</protein>
<organism evidence="7">
    <name type="scientific">Pedobesia claviformis</name>
    <dbReference type="NCBI Taxonomy" id="2364088"/>
    <lineage>
        <taxon>Eukaryota</taxon>
        <taxon>Viridiplantae</taxon>
        <taxon>Chlorophyta</taxon>
        <taxon>core chlorophytes</taxon>
        <taxon>Ulvophyceae</taxon>
        <taxon>TCBD clade</taxon>
        <taxon>Bryopsidales</taxon>
        <taxon>Bryopsidineae</taxon>
        <taxon>Derbesiaceae</taxon>
        <taxon>Pedobesia</taxon>
    </lineage>
</organism>
<dbReference type="CDD" id="cd00387">
    <property type="entry name" value="Ribosomal_L7_L12"/>
    <property type="match status" value="1"/>
</dbReference>
<dbReference type="GO" id="GO:1990904">
    <property type="term" value="C:ribonucleoprotein complex"/>
    <property type="evidence" value="ECO:0007669"/>
    <property type="project" value="UniProtKB-KW"/>
</dbReference>
<dbReference type="RefSeq" id="YP_009532756.1">
    <property type="nucleotide sequence ID" value="NC_039766.1"/>
</dbReference>